<dbReference type="Pfam" id="PF13424">
    <property type="entry name" value="TPR_12"/>
    <property type="match status" value="3"/>
</dbReference>
<evidence type="ECO:0000256" key="1">
    <source>
        <dbReference type="SAM" id="MobiDB-lite"/>
    </source>
</evidence>
<evidence type="ECO:0000313" key="2">
    <source>
        <dbReference type="EMBL" id="TVY99077.1"/>
    </source>
</evidence>
<dbReference type="InterPro" id="IPR027417">
    <property type="entry name" value="P-loop_NTPase"/>
</dbReference>
<protein>
    <submittedName>
        <fullName evidence="2">Tetratricopeptide repeat protein</fullName>
    </submittedName>
</protein>
<dbReference type="Gene3D" id="3.40.50.300">
    <property type="entry name" value="P-loop containing nucleotide triphosphate hydrolases"/>
    <property type="match status" value="1"/>
</dbReference>
<gene>
    <name evidence="2" type="ORF">EAS64_41655</name>
</gene>
<dbReference type="Gene3D" id="1.25.40.10">
    <property type="entry name" value="Tetratricopeptide repeat domain"/>
    <property type="match status" value="2"/>
</dbReference>
<feature type="region of interest" description="Disordered" evidence="1">
    <location>
        <begin position="114"/>
        <end position="137"/>
    </location>
</feature>
<name>A0A6P2BQM7_9ACTN</name>
<dbReference type="SUPFAM" id="SSF52540">
    <property type="entry name" value="P-loop containing nucleoside triphosphate hydrolases"/>
    <property type="match status" value="1"/>
</dbReference>
<feature type="region of interest" description="Disordered" evidence="1">
    <location>
        <begin position="1"/>
        <end position="46"/>
    </location>
</feature>
<dbReference type="Pfam" id="PF13374">
    <property type="entry name" value="TPR_10"/>
    <property type="match status" value="1"/>
</dbReference>
<dbReference type="EMBL" id="RPFW01000013">
    <property type="protein sequence ID" value="TVY99077.1"/>
    <property type="molecule type" value="Genomic_DNA"/>
</dbReference>
<dbReference type="OrthoDB" id="3885120at2"/>
<proteinExistence type="predicted"/>
<organism evidence="2 3">
    <name type="scientific">Trebonia kvetii</name>
    <dbReference type="NCBI Taxonomy" id="2480626"/>
    <lineage>
        <taxon>Bacteria</taxon>
        <taxon>Bacillati</taxon>
        <taxon>Actinomycetota</taxon>
        <taxon>Actinomycetes</taxon>
        <taxon>Streptosporangiales</taxon>
        <taxon>Treboniaceae</taxon>
        <taxon>Trebonia</taxon>
    </lineage>
</organism>
<accession>A0A6P2BQM7</accession>
<dbReference type="Proteomes" id="UP000460272">
    <property type="component" value="Unassembled WGS sequence"/>
</dbReference>
<dbReference type="PANTHER" id="PTHR46082:SF6">
    <property type="entry name" value="AAA+ ATPASE DOMAIN-CONTAINING PROTEIN-RELATED"/>
    <property type="match status" value="1"/>
</dbReference>
<reference evidence="2 3" key="1">
    <citation type="submission" date="2018-11" db="EMBL/GenBank/DDBJ databases">
        <title>Trebonia kvetii gen.nov., sp.nov., a novel acidophilic actinobacterium, and proposal of the new actinobacterial family Treboniaceae fam. nov.</title>
        <authorList>
            <person name="Rapoport D."/>
            <person name="Sagova-Mareckova M."/>
            <person name="Sedlacek I."/>
            <person name="Provaznik J."/>
            <person name="Kralova S."/>
            <person name="Pavlinic D."/>
            <person name="Benes V."/>
            <person name="Kopecky J."/>
        </authorList>
    </citation>
    <scope>NUCLEOTIDE SEQUENCE [LARGE SCALE GENOMIC DNA]</scope>
    <source>
        <strain evidence="2 3">15Tr583</strain>
    </source>
</reference>
<comment type="caution">
    <text evidence="2">The sequence shown here is derived from an EMBL/GenBank/DDBJ whole genome shotgun (WGS) entry which is preliminary data.</text>
</comment>
<sequence>MSSDVTSGAPDDPAARTQDGRIVSGSVPAPADCLTRRPQSGPAPLDELPVGQCLVLAAPPPGSARDVPGGTGKTQLAALVARDWLAAHDDGLLAWIDAASRDLVLSGYARAAAARPGDPAGESGQPGLGTAGAGSASDAETTATRYLSWLASEDRPWLVVLDGLSDPADVDGLWPSGPSGRVLVSTLDPATVPESQRPVVFPVGPFSVHEALTYLMARLSADPERRLGAIDVVDDLACDPLALAQASAAISASGVSCRDYRDMFAKRREELAGPGGMPPAPKAVTWTLSVECADELTPGGTTQPLLVLAALLGSLGIPEQVLVSHAAADFAASRAAAAAGLDPVPAALASLRASGLLGAADRLVLMHQTVRAQVLAVTPEHVRADAARAAAGALLAAWPDGDERAELGCALRGCAASLDEAAGEALWAAGSYRVLYRAGDSLDAAGLSGPALAHWHDVAAASERRLGAAHEDSLLAATRLASAALAAGRASDAVAIYQRVLEIQGRQLGPDHPRTIAARADYGTVLRHVGQTADSIVILEGVLAVSDRHRGVIDVLAVSDSLAAAYQAAGRQQEAIRLIERTLAERERRQGPDDPQTIRTRRTLALACVSAGKTKDAIGHGGRAVSGAERVLGPDHPDTLDAVTALASAYHAARRLRDATALYERALVSLERVRGADAPETIGVRGNLASAYHSAGRLASALELYERTRADCQRVLGPDHPDTLAARANLAHAHYALGRVSEATALLRVTLADCERVLAPNDPLTEAVRDSLNAMANA</sequence>
<evidence type="ECO:0000313" key="3">
    <source>
        <dbReference type="Proteomes" id="UP000460272"/>
    </source>
</evidence>
<dbReference type="PANTHER" id="PTHR46082">
    <property type="entry name" value="ATP/GTP-BINDING PROTEIN-RELATED"/>
    <property type="match status" value="1"/>
</dbReference>
<dbReference type="AlphaFoldDB" id="A0A6P2BQM7"/>
<dbReference type="InterPro" id="IPR011990">
    <property type="entry name" value="TPR-like_helical_dom_sf"/>
</dbReference>
<keyword evidence="3" id="KW-1185">Reference proteome</keyword>
<dbReference type="SUPFAM" id="SSF48452">
    <property type="entry name" value="TPR-like"/>
    <property type="match status" value="3"/>
</dbReference>
<dbReference type="RefSeq" id="WP_145862248.1">
    <property type="nucleotide sequence ID" value="NZ_RPFW01000013.1"/>
</dbReference>
<dbReference type="InterPro" id="IPR053137">
    <property type="entry name" value="NLR-like"/>
</dbReference>